<dbReference type="Proteomes" id="UP000499080">
    <property type="component" value="Unassembled WGS sequence"/>
</dbReference>
<feature type="region of interest" description="Disordered" evidence="1">
    <location>
        <begin position="59"/>
        <end position="91"/>
    </location>
</feature>
<proteinExistence type="predicted"/>
<gene>
    <name evidence="4" type="ORF">AVEN_14006_1</name>
    <name evidence="2" type="ORF">AVEN_190302_1</name>
    <name evidence="3" type="ORF">AVEN_214796_1</name>
    <name evidence="5" type="ORF">AVEN_68985_1</name>
</gene>
<evidence type="ECO:0000313" key="2">
    <source>
        <dbReference type="EMBL" id="GBN99867.1"/>
    </source>
</evidence>
<dbReference type="AlphaFoldDB" id="A0A4Y2TGX6"/>
<evidence type="ECO:0000256" key="1">
    <source>
        <dbReference type="SAM" id="MobiDB-lite"/>
    </source>
</evidence>
<evidence type="ECO:0000313" key="5">
    <source>
        <dbReference type="EMBL" id="GBO00079.1"/>
    </source>
</evidence>
<evidence type="ECO:0000313" key="4">
    <source>
        <dbReference type="EMBL" id="GBO00078.1"/>
    </source>
</evidence>
<organism evidence="3 6">
    <name type="scientific">Araneus ventricosus</name>
    <name type="common">Orbweaver spider</name>
    <name type="synonym">Epeira ventricosa</name>
    <dbReference type="NCBI Taxonomy" id="182803"/>
    <lineage>
        <taxon>Eukaryota</taxon>
        <taxon>Metazoa</taxon>
        <taxon>Ecdysozoa</taxon>
        <taxon>Arthropoda</taxon>
        <taxon>Chelicerata</taxon>
        <taxon>Arachnida</taxon>
        <taxon>Araneae</taxon>
        <taxon>Araneomorphae</taxon>
        <taxon>Entelegynae</taxon>
        <taxon>Araneoidea</taxon>
        <taxon>Araneidae</taxon>
        <taxon>Araneus</taxon>
    </lineage>
</organism>
<protein>
    <submittedName>
        <fullName evidence="3">Uncharacterized protein</fullName>
    </submittedName>
</protein>
<dbReference type="EMBL" id="BGPR01028611">
    <property type="protein sequence ID" value="GBN99867.1"/>
    <property type="molecule type" value="Genomic_DNA"/>
</dbReference>
<reference evidence="3 6" key="1">
    <citation type="journal article" date="2019" name="Sci. Rep.">
        <title>Orb-weaving spider Araneus ventricosus genome elucidates the spidroin gene catalogue.</title>
        <authorList>
            <person name="Kono N."/>
            <person name="Nakamura H."/>
            <person name="Ohtoshi R."/>
            <person name="Moran D.A.P."/>
            <person name="Shinohara A."/>
            <person name="Yoshida Y."/>
            <person name="Fujiwara M."/>
            <person name="Mori M."/>
            <person name="Tomita M."/>
            <person name="Arakawa K."/>
        </authorList>
    </citation>
    <scope>NUCLEOTIDE SEQUENCE [LARGE SCALE GENOMIC DNA]</scope>
</reference>
<comment type="caution">
    <text evidence="3">The sequence shown here is derived from an EMBL/GenBank/DDBJ whole genome shotgun (WGS) entry which is preliminary data.</text>
</comment>
<dbReference type="EMBL" id="BGPR01028728">
    <property type="protein sequence ID" value="GBO00078.1"/>
    <property type="molecule type" value="Genomic_DNA"/>
</dbReference>
<feature type="compositionally biased region" description="Polar residues" evidence="1">
    <location>
        <begin position="68"/>
        <end position="77"/>
    </location>
</feature>
<feature type="compositionally biased region" description="Basic residues" evidence="1">
    <location>
        <begin position="79"/>
        <end position="91"/>
    </location>
</feature>
<name>A0A4Y2TGX6_ARAVE</name>
<dbReference type="EMBL" id="BGPR01028612">
    <property type="protein sequence ID" value="GBN99868.1"/>
    <property type="molecule type" value="Genomic_DNA"/>
</dbReference>
<keyword evidence="6" id="KW-1185">Reference proteome</keyword>
<dbReference type="EMBL" id="BGPR01028729">
    <property type="protein sequence ID" value="GBO00079.1"/>
    <property type="molecule type" value="Genomic_DNA"/>
</dbReference>
<accession>A0A4Y2TGX6</accession>
<evidence type="ECO:0000313" key="6">
    <source>
        <dbReference type="Proteomes" id="UP000499080"/>
    </source>
</evidence>
<evidence type="ECO:0000313" key="3">
    <source>
        <dbReference type="EMBL" id="GBN99868.1"/>
    </source>
</evidence>
<sequence>MKRGKKLVNSLSLAYDEKNIKEKKGIPNFINLRNLHRNSQETSQNGKKEELSLFLQPCGEHKPKKSESPFQKFNESSILRRRKKRKKGRLAKCKWKEMKGWIGRMCSKDFA</sequence>